<feature type="transmembrane region" description="Helical" evidence="8">
    <location>
        <begin position="45"/>
        <end position="71"/>
    </location>
</feature>
<evidence type="ECO:0000256" key="2">
    <source>
        <dbReference type="ARBA" id="ARBA00007069"/>
    </source>
</evidence>
<evidence type="ECO:0000256" key="8">
    <source>
        <dbReference type="SAM" id="Phobius"/>
    </source>
</evidence>
<dbReference type="PANTHER" id="PTHR42929">
    <property type="entry name" value="INNER MEMBRANE ABC TRANSPORTER PERMEASE PROTEIN YDCU-RELATED-RELATED"/>
    <property type="match status" value="1"/>
</dbReference>
<dbReference type="AlphaFoldDB" id="A0A3B0TST5"/>
<comment type="similarity">
    <text evidence="2">Belongs to the binding-protein-dependent transport system permease family. CysTW subfamily.</text>
</comment>
<evidence type="ECO:0000256" key="7">
    <source>
        <dbReference type="ARBA" id="ARBA00023136"/>
    </source>
</evidence>
<feature type="transmembrane region" description="Helical" evidence="8">
    <location>
        <begin position="6"/>
        <end position="24"/>
    </location>
</feature>
<dbReference type="GO" id="GO:0005886">
    <property type="term" value="C:plasma membrane"/>
    <property type="evidence" value="ECO:0007669"/>
    <property type="project" value="UniProtKB-SubCell"/>
</dbReference>
<keyword evidence="4" id="KW-1003">Cell membrane</keyword>
<feature type="domain" description="ABC transmembrane type-1" evidence="9">
    <location>
        <begin position="1"/>
        <end position="124"/>
    </location>
</feature>
<evidence type="ECO:0000256" key="4">
    <source>
        <dbReference type="ARBA" id="ARBA00022475"/>
    </source>
</evidence>
<organism evidence="10">
    <name type="scientific">hydrothermal vent metagenome</name>
    <dbReference type="NCBI Taxonomy" id="652676"/>
    <lineage>
        <taxon>unclassified sequences</taxon>
        <taxon>metagenomes</taxon>
        <taxon>ecological metagenomes</taxon>
    </lineage>
</organism>
<reference evidence="10" key="1">
    <citation type="submission" date="2018-06" db="EMBL/GenBank/DDBJ databases">
        <authorList>
            <person name="Zhirakovskaya E."/>
        </authorList>
    </citation>
    <scope>NUCLEOTIDE SEQUENCE</scope>
</reference>
<evidence type="ECO:0000256" key="5">
    <source>
        <dbReference type="ARBA" id="ARBA00022692"/>
    </source>
</evidence>
<protein>
    <recommendedName>
        <fullName evidence="9">ABC transmembrane type-1 domain-containing protein</fullName>
    </recommendedName>
</protein>
<dbReference type="PANTHER" id="PTHR42929:SF5">
    <property type="entry name" value="ABC TRANSPORTER PERMEASE PROTEIN"/>
    <property type="match status" value="1"/>
</dbReference>
<dbReference type="CDD" id="cd06261">
    <property type="entry name" value="TM_PBP2"/>
    <property type="match status" value="1"/>
</dbReference>
<sequence length="138" mass="15066">PQGVFIGMLQVSVPLVALLVLPAVRRIDPNLERAAATLGASPSMIWRHILIPLAWPGLAAALIVVLLLNIAEYDMPAILGLGRLPFVANVIGNIYTLQQNLYLGSAFSLVLLLISTFLIMAPFFLIRLYLRYSAARKS</sequence>
<feature type="transmembrane region" description="Helical" evidence="8">
    <location>
        <begin position="106"/>
        <end position="130"/>
    </location>
</feature>
<proteinExistence type="inferred from homology"/>
<dbReference type="Pfam" id="PF00528">
    <property type="entry name" value="BPD_transp_1"/>
    <property type="match status" value="1"/>
</dbReference>
<keyword evidence="5 8" id="KW-0812">Transmembrane</keyword>
<comment type="subcellular location">
    <subcellularLocation>
        <location evidence="1">Cell membrane</location>
        <topology evidence="1">Multi-pass membrane protein</topology>
    </subcellularLocation>
</comment>
<feature type="non-terminal residue" evidence="10">
    <location>
        <position position="1"/>
    </location>
</feature>
<dbReference type="InterPro" id="IPR035906">
    <property type="entry name" value="MetI-like_sf"/>
</dbReference>
<evidence type="ECO:0000259" key="9">
    <source>
        <dbReference type="PROSITE" id="PS50928"/>
    </source>
</evidence>
<evidence type="ECO:0000313" key="10">
    <source>
        <dbReference type="EMBL" id="VAW21691.1"/>
    </source>
</evidence>
<accession>A0A3B0TST5</accession>
<gene>
    <name evidence="10" type="ORF">MNBD_ALPHA12-428</name>
</gene>
<keyword evidence="6 8" id="KW-1133">Transmembrane helix</keyword>
<keyword evidence="3" id="KW-0813">Transport</keyword>
<dbReference type="GO" id="GO:0055085">
    <property type="term" value="P:transmembrane transport"/>
    <property type="evidence" value="ECO:0007669"/>
    <property type="project" value="InterPro"/>
</dbReference>
<evidence type="ECO:0000256" key="6">
    <source>
        <dbReference type="ARBA" id="ARBA00022989"/>
    </source>
</evidence>
<dbReference type="SUPFAM" id="SSF161098">
    <property type="entry name" value="MetI-like"/>
    <property type="match status" value="1"/>
</dbReference>
<dbReference type="EMBL" id="UOEO01000180">
    <property type="protein sequence ID" value="VAW21691.1"/>
    <property type="molecule type" value="Genomic_DNA"/>
</dbReference>
<dbReference type="InterPro" id="IPR000515">
    <property type="entry name" value="MetI-like"/>
</dbReference>
<evidence type="ECO:0000256" key="1">
    <source>
        <dbReference type="ARBA" id="ARBA00004651"/>
    </source>
</evidence>
<keyword evidence="7 8" id="KW-0472">Membrane</keyword>
<evidence type="ECO:0000256" key="3">
    <source>
        <dbReference type="ARBA" id="ARBA00022448"/>
    </source>
</evidence>
<dbReference type="Gene3D" id="1.10.3720.10">
    <property type="entry name" value="MetI-like"/>
    <property type="match status" value="1"/>
</dbReference>
<dbReference type="PROSITE" id="PS50928">
    <property type="entry name" value="ABC_TM1"/>
    <property type="match status" value="1"/>
</dbReference>
<name>A0A3B0TST5_9ZZZZ</name>